<evidence type="ECO:0000313" key="2">
    <source>
        <dbReference type="EMBL" id="PJF41918.1"/>
    </source>
</evidence>
<dbReference type="EMBL" id="PGTL01000053">
    <property type="protein sequence ID" value="PJF41918.1"/>
    <property type="molecule type" value="Genomic_DNA"/>
</dbReference>
<accession>A0A2M8PWK7</accession>
<dbReference type="Proteomes" id="UP000228947">
    <property type="component" value="Unassembled WGS sequence"/>
</dbReference>
<feature type="compositionally biased region" description="Low complexity" evidence="1">
    <location>
        <begin position="244"/>
        <end position="258"/>
    </location>
</feature>
<name>A0A2M8PWK7_9CHLR</name>
<sequence>GRGSILSDLAVMANKYGPEGFHAVLCGSSSILRGQDDFLRRALESRFALGLDSGESANSLGARLRSSTEEFPPGRGYIVRSNRAILMQVATPQGDSDATMEEALDRWVEYICAKYPARAQWLADLVPELRQEATLEPVAASLAAVAANLAVTADELARRAAQAPEVDLKKLEQERAAATSAVASVEKSFEELEKELQAAANVAPKPTPVRLSQEEIDRRKAEAEARKRAAAGGNGEGGNGTQSAPTTPETATEPRSGD</sequence>
<proteinExistence type="predicted"/>
<evidence type="ECO:0000313" key="3">
    <source>
        <dbReference type="Proteomes" id="UP000228947"/>
    </source>
</evidence>
<comment type="caution">
    <text evidence="2">The sequence shown here is derived from an EMBL/GenBank/DDBJ whole genome shotgun (WGS) entry which is preliminary data.</text>
</comment>
<gene>
    <name evidence="2" type="ORF">CUN50_05890</name>
</gene>
<feature type="non-terminal residue" evidence="2">
    <location>
        <position position="1"/>
    </location>
</feature>
<evidence type="ECO:0000256" key="1">
    <source>
        <dbReference type="SAM" id="MobiDB-lite"/>
    </source>
</evidence>
<feature type="compositionally biased region" description="Basic and acidic residues" evidence="1">
    <location>
        <begin position="212"/>
        <end position="227"/>
    </location>
</feature>
<feature type="region of interest" description="Disordered" evidence="1">
    <location>
        <begin position="199"/>
        <end position="258"/>
    </location>
</feature>
<dbReference type="AlphaFoldDB" id="A0A2M8PWK7"/>
<reference evidence="2 3" key="1">
    <citation type="submission" date="2017-11" db="EMBL/GenBank/DDBJ databases">
        <title>Evolution of Phototrophy in the Chloroflexi Phylum Driven by Horizontal Gene Transfer.</title>
        <authorList>
            <person name="Ward L.M."/>
            <person name="Hemp J."/>
            <person name="Shih P.M."/>
            <person name="Mcglynn S.E."/>
            <person name="Fischer W."/>
        </authorList>
    </citation>
    <scope>NUCLEOTIDE SEQUENCE [LARGE SCALE GENOMIC DNA]</scope>
    <source>
        <strain evidence="2">CP1_1M</strain>
    </source>
</reference>
<protein>
    <submittedName>
        <fullName evidence="2">Uncharacterized protein</fullName>
    </submittedName>
</protein>
<organism evidence="2 3">
    <name type="scientific">Candidatus Thermofonsia Clade 1 bacterium</name>
    <dbReference type="NCBI Taxonomy" id="2364210"/>
    <lineage>
        <taxon>Bacteria</taxon>
        <taxon>Bacillati</taxon>
        <taxon>Chloroflexota</taxon>
        <taxon>Candidatus Thermofontia</taxon>
        <taxon>Candidatus Thermofonsia Clade 1</taxon>
    </lineage>
</organism>